<feature type="chain" id="PRO_5046639169" evidence="1">
    <location>
        <begin position="26"/>
        <end position="770"/>
    </location>
</feature>
<dbReference type="EMBL" id="WAEL01000001">
    <property type="protein sequence ID" value="NID08981.1"/>
    <property type="molecule type" value="Genomic_DNA"/>
</dbReference>
<dbReference type="NCBIfam" id="TIGR04183">
    <property type="entry name" value="Por_Secre_tail"/>
    <property type="match status" value="1"/>
</dbReference>
<keyword evidence="1" id="KW-0732">Signal</keyword>
<evidence type="ECO:0000313" key="3">
    <source>
        <dbReference type="EMBL" id="NID08981.1"/>
    </source>
</evidence>
<dbReference type="InterPro" id="IPR056541">
    <property type="entry name" value="Ig-like_POM152"/>
</dbReference>
<evidence type="ECO:0000313" key="4">
    <source>
        <dbReference type="Proteomes" id="UP000606008"/>
    </source>
</evidence>
<gene>
    <name evidence="3" type="ORF">F7231_02245</name>
</gene>
<evidence type="ECO:0000256" key="1">
    <source>
        <dbReference type="SAM" id="SignalP"/>
    </source>
</evidence>
<dbReference type="InterPro" id="IPR026444">
    <property type="entry name" value="Secre_tail"/>
</dbReference>
<keyword evidence="4" id="KW-1185">Reference proteome</keyword>
<accession>A0ABX0Q9W5</accession>
<reference evidence="4" key="1">
    <citation type="submission" date="2019-09" db="EMBL/GenBank/DDBJ databases">
        <authorList>
            <person name="Jung D.-H."/>
        </authorList>
    </citation>
    <scope>NUCLEOTIDE SEQUENCE [LARGE SCALE GENOMIC DNA]</scope>
    <source>
        <strain evidence="4">JA-25</strain>
    </source>
</reference>
<organism evidence="3 4">
    <name type="scientific">Fibrivirga algicola</name>
    <dbReference type="NCBI Taxonomy" id="2950420"/>
    <lineage>
        <taxon>Bacteria</taxon>
        <taxon>Pseudomonadati</taxon>
        <taxon>Bacteroidota</taxon>
        <taxon>Cytophagia</taxon>
        <taxon>Cytophagales</taxon>
        <taxon>Spirosomataceae</taxon>
        <taxon>Fibrivirga</taxon>
    </lineage>
</organism>
<proteinExistence type="predicted"/>
<name>A0ABX0Q9W5_9BACT</name>
<evidence type="ECO:0000259" key="2">
    <source>
        <dbReference type="Pfam" id="PF24312"/>
    </source>
</evidence>
<protein>
    <submittedName>
        <fullName evidence="3">T9SS type A sorting domain-containing protein</fullName>
    </submittedName>
</protein>
<feature type="signal peptide" evidence="1">
    <location>
        <begin position="1"/>
        <end position="25"/>
    </location>
</feature>
<comment type="caution">
    <text evidence="3">The sequence shown here is derived from an EMBL/GenBank/DDBJ whole genome shotgun (WGS) entry which is preliminary data.</text>
</comment>
<sequence>MKSFIRSFSVAFLLLTTYLHGLAQATISTQPLPSPSVCPGTLLDVPFTSTGTFTAGNTFSIRFTKGSESFTLLTTGLLGNPTIGQYTASVKLPSPLAAGTYQIRVVSSSPATVGSISPSALVVKTQPTSAPLLAAQSIGNYTSRFTSCQNDTPFSLSSIVGEVPDNYRVLYDIGTGLASTHQKTFAAPFLSTTKAGLTTYNLRYVVIDSTKGCNPTEQPGTVSYLERDVKTQPAAPATPVSSLTYCQSQPALPLVAAVTNAGSDLLWYDASGNQLTSQSPTPATSQAGTATYQVSQVLAQCEGPKAVVSVTVRAASPAPMSTKTRIELCRGAATEPLSATGTNLIWTDPMGTTSTVAPTPTTLNASKLADGDVYYVSQTSPNGCPSERLAITVLVQAQPTLSLSGGKNINLGSELPLQLSFTGKGPYTYKIVTSPGTTTLGGSATKDTTLLLLPERSATYQIAEVSNKCGVGLPGSPATATVVVVTPTIRTMPLQTAAACAGNTLTASFQTTGTFNAGSTFRLQIARTNPDTTKLSYTDLTIVQQVGTAQLTGVLPATATSGTFLVRVIATNPKIPILGTPSTTTLTVIGQASATLSTSTPAILDGQTARLAVSFTGEGPWTFTYRDSTDVSGSPKTITTTTNPYSLTLTPKRTTAYRLMSVSNDCSLNTNIPGRVVVTVSPLLAVESLLSSQINVYPVPATNSITVHIDPTLLARGATLTLHNQTGRTVLTQTTRQPATELWLADQPAGAYVLQISVDGQTISRRLIRQ</sequence>
<feature type="domain" description="Nucleoporin POM152 Ig-like" evidence="2">
    <location>
        <begin position="601"/>
        <end position="666"/>
    </location>
</feature>
<dbReference type="Pfam" id="PF24312">
    <property type="entry name" value="Ig-like_POM152"/>
    <property type="match status" value="1"/>
</dbReference>
<reference evidence="4" key="2">
    <citation type="submission" date="2023-07" db="EMBL/GenBank/DDBJ databases">
        <authorList>
            <person name="Jung D.-H."/>
        </authorList>
    </citation>
    <scope>NUCLEOTIDE SEQUENCE [LARGE SCALE GENOMIC DNA]</scope>
    <source>
        <strain evidence="4">JA-25</strain>
    </source>
</reference>
<dbReference type="Proteomes" id="UP000606008">
    <property type="component" value="Unassembled WGS sequence"/>
</dbReference>
<dbReference type="RefSeq" id="WP_166690754.1">
    <property type="nucleotide sequence ID" value="NZ_WAEL01000001.1"/>
</dbReference>